<reference evidence="1" key="1">
    <citation type="submission" date="2020-04" db="EMBL/GenBank/DDBJ databases">
        <authorList>
            <person name="Chiriac C."/>
            <person name="Salcher M."/>
            <person name="Ghai R."/>
            <person name="Kavagutti S V."/>
        </authorList>
    </citation>
    <scope>NUCLEOTIDE SEQUENCE</scope>
</reference>
<proteinExistence type="predicted"/>
<organism evidence="1">
    <name type="scientific">uncultured Caudovirales phage</name>
    <dbReference type="NCBI Taxonomy" id="2100421"/>
    <lineage>
        <taxon>Viruses</taxon>
        <taxon>Duplodnaviria</taxon>
        <taxon>Heunggongvirae</taxon>
        <taxon>Uroviricota</taxon>
        <taxon>Caudoviricetes</taxon>
        <taxon>Peduoviridae</taxon>
        <taxon>Maltschvirus</taxon>
        <taxon>Maltschvirus maltsch</taxon>
    </lineage>
</organism>
<evidence type="ECO:0000313" key="1">
    <source>
        <dbReference type="EMBL" id="CAB4142762.1"/>
    </source>
</evidence>
<dbReference type="EMBL" id="LR796418">
    <property type="protein sequence ID" value="CAB4142762.1"/>
    <property type="molecule type" value="Genomic_DNA"/>
</dbReference>
<dbReference type="EMBL" id="LR796737">
    <property type="protein sequence ID" value="CAB4162337.1"/>
    <property type="molecule type" value="Genomic_DNA"/>
</dbReference>
<evidence type="ECO:0000313" key="2">
    <source>
        <dbReference type="EMBL" id="CAB4162337.1"/>
    </source>
</evidence>
<sequence length="148" mass="16910">MKLSQETVNQILGVHNSLWDYVYGQDESAPTLNYKGNTYPVQIPHHRGYASVMLPNDKGSKFMWITQNLRKPTYGTMAIDRAKKLGEDHRMSWIVDTTNGGFTYRAYISTTKNLASELIAGHIEIYDSLGREIVWSHNQALVTRKAEF</sequence>
<name>A0A6J5M971_9CAUD</name>
<protein>
    <submittedName>
        <fullName evidence="1">Uncharacterized protein</fullName>
    </submittedName>
</protein>
<gene>
    <name evidence="1" type="ORF">UFOVP436_33</name>
    <name evidence="2" type="ORF">UFOVP784_33</name>
</gene>
<accession>A0A6J5M971</accession>